<sequence>MIKMIGRLAHISFDLVLISGFLAGIKRSTGLQPDLNKIENKDVQFYTQKYLNIGESILDNSVAFLSNSQYFTRGNK</sequence>
<dbReference type="OrthoDB" id="16824at2759"/>
<comment type="caution">
    <text evidence="2">The sequence shown here is derived from an EMBL/GenBank/DDBJ whole genome shotgun (WGS) entry which is preliminary data.</text>
</comment>
<dbReference type="PANTHER" id="PTHR28075">
    <property type="entry name" value="CHROMOSOME 16, WHOLE GENOME SHOTGUN SEQUENCE"/>
    <property type="match status" value="1"/>
</dbReference>
<evidence type="ECO:0000256" key="1">
    <source>
        <dbReference type="SAM" id="SignalP"/>
    </source>
</evidence>
<evidence type="ECO:0000313" key="2">
    <source>
        <dbReference type="EMBL" id="CAI5758646.1"/>
    </source>
</evidence>
<keyword evidence="1" id="KW-0732">Signal</keyword>
<evidence type="ECO:0000313" key="3">
    <source>
        <dbReference type="Proteomes" id="UP001152885"/>
    </source>
</evidence>
<gene>
    <name evidence="2" type="ORF">CANVERA_P3158</name>
</gene>
<accession>A0A9W4TZJ9</accession>
<name>A0A9W4TZJ9_9ASCO</name>
<dbReference type="InterPro" id="IPR013726">
    <property type="entry name" value="Mitofissin"/>
</dbReference>
<dbReference type="GO" id="GO:0005737">
    <property type="term" value="C:cytoplasm"/>
    <property type="evidence" value="ECO:0007669"/>
    <property type="project" value="TreeGrafter"/>
</dbReference>
<reference evidence="2" key="1">
    <citation type="submission" date="2022-12" db="EMBL/GenBank/DDBJ databases">
        <authorList>
            <person name="Brejova B."/>
        </authorList>
    </citation>
    <scope>NUCLEOTIDE SEQUENCE</scope>
</reference>
<feature type="signal peptide" evidence="1">
    <location>
        <begin position="1"/>
        <end position="30"/>
    </location>
</feature>
<dbReference type="Proteomes" id="UP001152885">
    <property type="component" value="Unassembled WGS sequence"/>
</dbReference>
<keyword evidence="3" id="KW-1185">Reference proteome</keyword>
<feature type="chain" id="PRO_5040784830" description="DUF1748-domain-containing protein" evidence="1">
    <location>
        <begin position="31"/>
        <end position="76"/>
    </location>
</feature>
<protein>
    <recommendedName>
        <fullName evidence="4">DUF1748-domain-containing protein</fullName>
    </recommendedName>
</protein>
<evidence type="ECO:0008006" key="4">
    <source>
        <dbReference type="Google" id="ProtNLM"/>
    </source>
</evidence>
<organism evidence="2 3">
    <name type="scientific">Candida verbasci</name>
    <dbReference type="NCBI Taxonomy" id="1227364"/>
    <lineage>
        <taxon>Eukaryota</taxon>
        <taxon>Fungi</taxon>
        <taxon>Dikarya</taxon>
        <taxon>Ascomycota</taxon>
        <taxon>Saccharomycotina</taxon>
        <taxon>Pichiomycetes</taxon>
        <taxon>Debaryomycetaceae</taxon>
        <taxon>Candida/Lodderomyces clade</taxon>
        <taxon>Candida</taxon>
    </lineage>
</organism>
<proteinExistence type="predicted"/>
<dbReference type="AlphaFoldDB" id="A0A9W4TZJ9"/>
<dbReference type="PANTHER" id="PTHR28075:SF1">
    <property type="entry name" value="DUF1748-DOMAIN-CONTAINING PROTEIN"/>
    <property type="match status" value="1"/>
</dbReference>
<dbReference type="Pfam" id="PF08520">
    <property type="entry name" value="Mitofissin"/>
    <property type="match status" value="1"/>
</dbReference>
<dbReference type="EMBL" id="CANTUO010000003">
    <property type="protein sequence ID" value="CAI5758646.1"/>
    <property type="molecule type" value="Genomic_DNA"/>
</dbReference>